<dbReference type="InterPro" id="IPR002514">
    <property type="entry name" value="Transposase_8"/>
</dbReference>
<dbReference type="AlphaFoldDB" id="A0A0K3TWD0"/>
<name>A0A0K3TWD0_ECOLX</name>
<gene>
    <name evidence="1" type="ORF">ExPECSC038_04296</name>
</gene>
<evidence type="ECO:0000313" key="1">
    <source>
        <dbReference type="EMBL" id="GCO42863.1"/>
    </source>
</evidence>
<dbReference type="GO" id="GO:0003677">
    <property type="term" value="F:DNA binding"/>
    <property type="evidence" value="ECO:0007669"/>
    <property type="project" value="InterPro"/>
</dbReference>
<dbReference type="Pfam" id="PF01527">
    <property type="entry name" value="HTH_Tnp_1"/>
    <property type="match status" value="1"/>
</dbReference>
<accession>A0A0K3TWD0</accession>
<dbReference type="GO" id="GO:0006313">
    <property type="term" value="P:DNA transposition"/>
    <property type="evidence" value="ECO:0007669"/>
    <property type="project" value="InterPro"/>
</dbReference>
<protein>
    <submittedName>
        <fullName evidence="1">IS1400 transposase</fullName>
    </submittedName>
</protein>
<dbReference type="GO" id="GO:0004803">
    <property type="term" value="F:transposase activity"/>
    <property type="evidence" value="ECO:0007669"/>
    <property type="project" value="InterPro"/>
</dbReference>
<comment type="caution">
    <text evidence="1">The sequence shown here is derived from an EMBL/GenBank/DDBJ whole genome shotgun (WGS) entry which is preliminary data.</text>
</comment>
<dbReference type="Proteomes" id="UP000300926">
    <property type="component" value="Unassembled WGS sequence"/>
</dbReference>
<organism evidence="1 2">
    <name type="scientific">Escherichia coli</name>
    <dbReference type="NCBI Taxonomy" id="562"/>
    <lineage>
        <taxon>Bacteria</taxon>
        <taxon>Pseudomonadati</taxon>
        <taxon>Pseudomonadota</taxon>
        <taxon>Gammaproteobacteria</taxon>
        <taxon>Enterobacterales</taxon>
        <taxon>Enterobacteriaceae</taxon>
        <taxon>Escherichia</taxon>
    </lineage>
</organism>
<reference evidence="1 2" key="1">
    <citation type="submission" date="2018-04" db="EMBL/GenBank/DDBJ databases">
        <title>Large scale genomics of bovine and human commensal E. coli to reveal the emerging process of EHEC.</title>
        <authorList>
            <person name="Arimizu Y."/>
            <person name="Ogura Y."/>
        </authorList>
    </citation>
    <scope>NUCLEOTIDE SEQUENCE [LARGE SCALE GENOMIC DNA]</scope>
    <source>
        <strain evidence="1 2">ECSC038</strain>
    </source>
</reference>
<dbReference type="EMBL" id="BFIH01000074">
    <property type="protein sequence ID" value="GCO42863.1"/>
    <property type="molecule type" value="Genomic_DNA"/>
</dbReference>
<sequence length="54" mass="6061">MRKAPFTEHQIIAVIKSLEYGRTVKDVCREAGFSEPLTTTGSPDTVVWNLLILK</sequence>
<evidence type="ECO:0000313" key="2">
    <source>
        <dbReference type="Proteomes" id="UP000300926"/>
    </source>
</evidence>
<proteinExistence type="predicted"/>